<dbReference type="AlphaFoldDB" id="A0A6C0L7M3"/>
<dbReference type="SUPFAM" id="SSF51294">
    <property type="entry name" value="Hedgehog/intein (Hint) domain"/>
    <property type="match status" value="1"/>
</dbReference>
<evidence type="ECO:0000259" key="1">
    <source>
        <dbReference type="Pfam" id="PF13403"/>
    </source>
</evidence>
<dbReference type="InterPro" id="IPR036844">
    <property type="entry name" value="Hint_dom_sf"/>
</dbReference>
<evidence type="ECO:0000313" key="2">
    <source>
        <dbReference type="EMBL" id="QHU26956.1"/>
    </source>
</evidence>
<feature type="domain" description="Hedgehog/Intein (Hint)" evidence="1">
    <location>
        <begin position="239"/>
        <end position="288"/>
    </location>
</feature>
<reference evidence="2" key="1">
    <citation type="journal article" date="2020" name="Nature">
        <title>Giant virus diversity and host interactions through global metagenomics.</title>
        <authorList>
            <person name="Schulz F."/>
            <person name="Roux S."/>
            <person name="Paez-Espino D."/>
            <person name="Jungbluth S."/>
            <person name="Walsh D.A."/>
            <person name="Denef V.J."/>
            <person name="McMahon K.D."/>
            <person name="Konstantinidis K.T."/>
            <person name="Eloe-Fadrosh E.A."/>
            <person name="Kyrpides N.C."/>
            <person name="Woyke T."/>
        </authorList>
    </citation>
    <scope>NUCLEOTIDE SEQUENCE</scope>
    <source>
        <strain evidence="2">GVMAG-M-3300027759-42</strain>
    </source>
</reference>
<sequence length="412" mass="46441">MTTHLSNIFSSEELEYLTQSQTVMDAKSKLNNSNVVYFTIPVTETIRNSIFGQFGLDLSNVSEIPMRWIKGDTLPHIDVGTNKFENTYLAYLNDSNGEFIIDNASYPISANTGFVFNEGLRHMTQNTGSEPRLLLGPMNEFALQVGTYTPLLYYNNYNDAINQVNSIGSASGFTIGADIYYGNIGQIQNTLWRIASFHDNTGYSYVNNSSVPTGVYSNGTDLYPLVSNAYQFNLYPSAPCFLEGTKVLTLIYGKEEYVPIETLQKGDLVKTRRDGYKKVELIGKGDIQNPGNGKRIENRLYKCSPESYPDLTEDLYITGCHSILVGDITDKEREETMNHLGKIYITDNKYRLMACIDERAEPWNSEGLYNIWHIALENDDEKMNYGIYVNGGLLVETCSINILKNHSNLIIQ</sequence>
<protein>
    <recommendedName>
        <fullName evidence="1">Hedgehog/Intein (Hint) domain-containing protein</fullName>
    </recommendedName>
</protein>
<dbReference type="Pfam" id="PF13403">
    <property type="entry name" value="Hint_2"/>
    <property type="match status" value="1"/>
</dbReference>
<accession>A0A6C0L7M3</accession>
<organism evidence="2">
    <name type="scientific">viral metagenome</name>
    <dbReference type="NCBI Taxonomy" id="1070528"/>
    <lineage>
        <taxon>unclassified sequences</taxon>
        <taxon>metagenomes</taxon>
        <taxon>organismal metagenomes</taxon>
    </lineage>
</organism>
<dbReference type="EMBL" id="MN740446">
    <property type="protein sequence ID" value="QHU26956.1"/>
    <property type="molecule type" value="Genomic_DNA"/>
</dbReference>
<dbReference type="InterPro" id="IPR028992">
    <property type="entry name" value="Hedgehog/Intein_dom"/>
</dbReference>
<name>A0A6C0L7M3_9ZZZZ</name>
<proteinExistence type="predicted"/>